<dbReference type="AlphaFoldDB" id="U1RYW3"/>
<sequence length="39" mass="4505">MAIFSIFHDSQKTVSHILQPLFDYVWAILGLRKVTSNID</sequence>
<gene>
    <name evidence="1" type="ORF">HMPREF1549_00108</name>
</gene>
<comment type="caution">
    <text evidence="1">The sequence shown here is derived from an EMBL/GenBank/DDBJ whole genome shotgun (WGS) entry which is preliminary data.</text>
</comment>
<dbReference type="Proteomes" id="UP000016498">
    <property type="component" value="Unassembled WGS sequence"/>
</dbReference>
<proteinExistence type="predicted"/>
<dbReference type="HOGENOM" id="CLU_3303416_0_0_11"/>
<protein>
    <submittedName>
        <fullName evidence="1">Uncharacterized protein</fullName>
    </submittedName>
</protein>
<organism evidence="1 2">
    <name type="scientific">Actinomyces johnsonii F0510</name>
    <dbReference type="NCBI Taxonomy" id="1227262"/>
    <lineage>
        <taxon>Bacteria</taxon>
        <taxon>Bacillati</taxon>
        <taxon>Actinomycetota</taxon>
        <taxon>Actinomycetes</taxon>
        <taxon>Actinomycetales</taxon>
        <taxon>Actinomycetaceae</taxon>
        <taxon>Actinomyces</taxon>
    </lineage>
</organism>
<accession>U1RYW3</accession>
<reference evidence="1 2" key="1">
    <citation type="submission" date="2013-06" db="EMBL/GenBank/DDBJ databases">
        <authorList>
            <person name="Weinstock G."/>
            <person name="Sodergren E."/>
            <person name="Lobos E.A."/>
            <person name="Fulton L."/>
            <person name="Fulton R."/>
            <person name="Courtney L."/>
            <person name="Fronick C."/>
            <person name="O'Laughlin M."/>
            <person name="Godfrey J."/>
            <person name="Wilson R.M."/>
            <person name="Miner T."/>
            <person name="Farmer C."/>
            <person name="Delehaunty K."/>
            <person name="Cordes M."/>
            <person name="Minx P."/>
            <person name="Tomlinson C."/>
            <person name="Chen J."/>
            <person name="Wollam A."/>
            <person name="Pepin K.H."/>
            <person name="Bhonagiri V."/>
            <person name="Zhang X."/>
            <person name="Warren W."/>
            <person name="Mitreva M."/>
            <person name="Mardis E.R."/>
            <person name="Wilson R.K."/>
        </authorList>
    </citation>
    <scope>NUCLEOTIDE SEQUENCE [LARGE SCALE GENOMIC DNA]</scope>
    <source>
        <strain evidence="1 2">F0510</strain>
    </source>
</reference>
<name>U1RYW3_9ACTO</name>
<evidence type="ECO:0000313" key="1">
    <source>
        <dbReference type="EMBL" id="ERH23602.1"/>
    </source>
</evidence>
<dbReference type="EMBL" id="AWSD01000010">
    <property type="protein sequence ID" value="ERH23602.1"/>
    <property type="molecule type" value="Genomic_DNA"/>
</dbReference>
<evidence type="ECO:0000313" key="2">
    <source>
        <dbReference type="Proteomes" id="UP000016498"/>
    </source>
</evidence>